<organism evidence="7 8">
    <name type="scientific">Sporothrix epigloea</name>
    <dbReference type="NCBI Taxonomy" id="1892477"/>
    <lineage>
        <taxon>Eukaryota</taxon>
        <taxon>Fungi</taxon>
        <taxon>Dikarya</taxon>
        <taxon>Ascomycota</taxon>
        <taxon>Pezizomycotina</taxon>
        <taxon>Sordariomycetes</taxon>
        <taxon>Sordariomycetidae</taxon>
        <taxon>Ophiostomatales</taxon>
        <taxon>Ophiostomataceae</taxon>
        <taxon>Sporothrix</taxon>
    </lineage>
</organism>
<feature type="compositionally biased region" description="Acidic residues" evidence="5">
    <location>
        <begin position="200"/>
        <end position="211"/>
    </location>
</feature>
<evidence type="ECO:0000256" key="1">
    <source>
        <dbReference type="ARBA" id="ARBA00004123"/>
    </source>
</evidence>
<protein>
    <recommendedName>
        <fullName evidence="6">Bromodomain associated domain-containing protein</fullName>
    </recommendedName>
</protein>
<evidence type="ECO:0000256" key="5">
    <source>
        <dbReference type="SAM" id="MobiDB-lite"/>
    </source>
</evidence>
<dbReference type="Pfam" id="PF07524">
    <property type="entry name" value="Bromo_TP"/>
    <property type="match status" value="1"/>
</dbReference>
<feature type="region of interest" description="Disordered" evidence="5">
    <location>
        <begin position="182"/>
        <end position="273"/>
    </location>
</feature>
<evidence type="ECO:0000256" key="2">
    <source>
        <dbReference type="ARBA" id="ARBA00023015"/>
    </source>
</evidence>
<gene>
    <name evidence="7" type="ORF">SEPCBS57363_002868</name>
</gene>
<feature type="domain" description="Bromodomain associated" evidence="6">
    <location>
        <begin position="5"/>
        <end position="86"/>
    </location>
</feature>
<feature type="compositionally biased region" description="Basic and acidic residues" evidence="5">
    <location>
        <begin position="257"/>
        <end position="273"/>
    </location>
</feature>
<comment type="subcellular location">
    <subcellularLocation>
        <location evidence="1">Nucleus</location>
    </subcellularLocation>
</comment>
<dbReference type="CDD" id="cd00076">
    <property type="entry name" value="HFD_SF"/>
    <property type="match status" value="1"/>
</dbReference>
<proteinExistence type="predicted"/>
<feature type="region of interest" description="Disordered" evidence="5">
    <location>
        <begin position="138"/>
        <end position="167"/>
    </location>
</feature>
<comment type="caution">
    <text evidence="7">The sequence shown here is derived from an EMBL/GenBank/DDBJ whole genome shotgun (WGS) entry which is preliminary data.</text>
</comment>
<dbReference type="Proteomes" id="UP001642501">
    <property type="component" value="Unassembled WGS sequence"/>
</dbReference>
<dbReference type="Gene3D" id="1.10.20.10">
    <property type="entry name" value="Histone, subunit A"/>
    <property type="match status" value="1"/>
</dbReference>
<evidence type="ECO:0000256" key="3">
    <source>
        <dbReference type="ARBA" id="ARBA00023163"/>
    </source>
</evidence>
<evidence type="ECO:0000313" key="7">
    <source>
        <dbReference type="EMBL" id="CAK7267984.1"/>
    </source>
</evidence>
<dbReference type="SMART" id="SM00576">
    <property type="entry name" value="BTP"/>
    <property type="match status" value="1"/>
</dbReference>
<dbReference type="EMBL" id="CAWUOM010000041">
    <property type="protein sequence ID" value="CAK7267984.1"/>
    <property type="molecule type" value="Genomic_DNA"/>
</dbReference>
<keyword evidence="2" id="KW-0805">Transcription regulation</keyword>
<dbReference type="InterPro" id="IPR009072">
    <property type="entry name" value="Histone-fold"/>
</dbReference>
<evidence type="ECO:0000313" key="8">
    <source>
        <dbReference type="Proteomes" id="UP001642501"/>
    </source>
</evidence>
<reference evidence="7 8" key="1">
    <citation type="submission" date="2024-01" db="EMBL/GenBank/DDBJ databases">
        <authorList>
            <person name="Allen C."/>
            <person name="Tagirdzhanova G."/>
        </authorList>
    </citation>
    <scope>NUCLEOTIDE SEQUENCE [LARGE SCALE GENOMIC DNA]</scope>
    <source>
        <strain evidence="7 8">CBS 573.63</strain>
    </source>
</reference>
<keyword evidence="8" id="KW-1185">Reference proteome</keyword>
<keyword evidence="4" id="KW-0539">Nucleus</keyword>
<name>A0ABP0DI97_9PEZI</name>
<evidence type="ECO:0000259" key="6">
    <source>
        <dbReference type="SMART" id="SM00576"/>
    </source>
</evidence>
<keyword evidence="3" id="KW-0804">Transcription</keyword>
<evidence type="ECO:0000256" key="4">
    <source>
        <dbReference type="ARBA" id="ARBA00023242"/>
    </source>
</evidence>
<accession>A0ABP0DI97</accession>
<sequence>MTLQRPFFHSFLRPCILEILRAQGYHAARPSVVDALTDLAARYLTLLCETTARHTAHNSTEVSGLVPGVVDVRLALEDCALLSPGTGADDVRPIAEFVDWVAGARNREIRRIALDGDDDDGATTDFLAALKKKHSKTGEDSKYSSTVLGRGNMGAEHGSDLTGGADIVVEGGDCPSIASWREKRIASRQQSRRLSPVRDPEDEDDEMDDDEGYSRRRRGSRSPSSGLSSLGDRAIDEEMELEFSTTSAKQPANRSAMEADKKLEEEETTRGAE</sequence>
<feature type="compositionally biased region" description="Low complexity" evidence="5">
    <location>
        <begin position="221"/>
        <end position="232"/>
    </location>
</feature>
<dbReference type="InterPro" id="IPR006565">
    <property type="entry name" value="BTP"/>
</dbReference>
<feature type="compositionally biased region" description="Polar residues" evidence="5">
    <location>
        <begin position="243"/>
        <end position="253"/>
    </location>
</feature>